<accession>A0A8J9ZVL9</accession>
<evidence type="ECO:0000256" key="2">
    <source>
        <dbReference type="ARBA" id="ARBA00023043"/>
    </source>
</evidence>
<feature type="compositionally biased region" description="Basic and acidic residues" evidence="5">
    <location>
        <begin position="511"/>
        <end position="540"/>
    </location>
</feature>
<feature type="compositionally biased region" description="Polar residues" evidence="5">
    <location>
        <begin position="820"/>
        <end position="835"/>
    </location>
</feature>
<feature type="coiled-coil region" evidence="4">
    <location>
        <begin position="1093"/>
        <end position="1130"/>
    </location>
</feature>
<dbReference type="EMBL" id="OV696689">
    <property type="protein sequence ID" value="CAH1262944.1"/>
    <property type="molecule type" value="Genomic_DNA"/>
</dbReference>
<dbReference type="SMART" id="SM00248">
    <property type="entry name" value="ANK"/>
    <property type="match status" value="12"/>
</dbReference>
<feature type="compositionally biased region" description="Polar residues" evidence="5">
    <location>
        <begin position="1144"/>
        <end position="1165"/>
    </location>
</feature>
<feature type="compositionally biased region" description="Basic and acidic residues" evidence="5">
    <location>
        <begin position="553"/>
        <end position="571"/>
    </location>
</feature>
<feature type="compositionally biased region" description="Low complexity" evidence="5">
    <location>
        <begin position="698"/>
        <end position="711"/>
    </location>
</feature>
<feature type="compositionally biased region" description="Polar residues" evidence="5">
    <location>
        <begin position="748"/>
        <end position="759"/>
    </location>
</feature>
<dbReference type="PANTHER" id="PTHR24123:SF33">
    <property type="entry name" value="PROTEIN HOS4"/>
    <property type="match status" value="1"/>
</dbReference>
<evidence type="ECO:0000256" key="4">
    <source>
        <dbReference type="SAM" id="Coils"/>
    </source>
</evidence>
<feature type="compositionally biased region" description="Polar residues" evidence="5">
    <location>
        <begin position="858"/>
        <end position="888"/>
    </location>
</feature>
<feature type="compositionally biased region" description="Basic and acidic residues" evidence="5">
    <location>
        <begin position="765"/>
        <end position="819"/>
    </location>
</feature>
<feature type="compositionally biased region" description="Basic residues" evidence="5">
    <location>
        <begin position="1263"/>
        <end position="1279"/>
    </location>
</feature>
<feature type="compositionally biased region" description="Basic and acidic residues" evidence="5">
    <location>
        <begin position="1224"/>
        <end position="1240"/>
    </location>
</feature>
<feature type="repeat" description="ANK" evidence="3">
    <location>
        <begin position="252"/>
        <end position="284"/>
    </location>
</feature>
<feature type="compositionally biased region" description="Acidic residues" evidence="5">
    <location>
        <begin position="500"/>
        <end position="510"/>
    </location>
</feature>
<gene>
    <name evidence="6" type="primary">INVS</name>
    <name evidence="6" type="ORF">BLAG_LOCUS17785</name>
</gene>
<dbReference type="Proteomes" id="UP000838412">
    <property type="component" value="Chromosome 4"/>
</dbReference>
<dbReference type="PANTHER" id="PTHR24123">
    <property type="entry name" value="ANKYRIN REPEAT-CONTAINING"/>
    <property type="match status" value="1"/>
</dbReference>
<feature type="repeat" description="ANK" evidence="3">
    <location>
        <begin position="351"/>
        <end position="383"/>
    </location>
</feature>
<dbReference type="InterPro" id="IPR002110">
    <property type="entry name" value="Ankyrin_rpt"/>
</dbReference>
<dbReference type="PROSITE" id="PS50297">
    <property type="entry name" value="ANK_REP_REGION"/>
    <property type="match status" value="2"/>
</dbReference>
<feature type="region of interest" description="Disordered" evidence="5">
    <location>
        <begin position="1144"/>
        <end position="1418"/>
    </location>
</feature>
<dbReference type="InterPro" id="IPR051165">
    <property type="entry name" value="Multifunctional_ANK_Repeat"/>
</dbReference>
<feature type="repeat" description="ANK" evidence="3">
    <location>
        <begin position="318"/>
        <end position="350"/>
    </location>
</feature>
<keyword evidence="7" id="KW-1185">Reference proteome</keyword>
<evidence type="ECO:0000313" key="7">
    <source>
        <dbReference type="Proteomes" id="UP000838412"/>
    </source>
</evidence>
<feature type="compositionally biased region" description="Low complexity" evidence="5">
    <location>
        <begin position="423"/>
        <end position="434"/>
    </location>
</feature>
<feature type="repeat" description="ANK" evidence="3">
    <location>
        <begin position="76"/>
        <end position="109"/>
    </location>
</feature>
<dbReference type="InterPro" id="IPR036770">
    <property type="entry name" value="Ankyrin_rpt-contain_sf"/>
</dbReference>
<feature type="compositionally biased region" description="Pro residues" evidence="5">
    <location>
        <begin position="1401"/>
        <end position="1410"/>
    </location>
</feature>
<proteinExistence type="predicted"/>
<sequence length="1558" mass="174965">MSEPERIDGMTLLMQACLEGNTKAVQAILQKQPSSVQEKDSFGKTPLHYTVENTHADCTSVLLAANPRLVNVQDGNGYAALHFAAMAGNTVVLERLMQSPDVNVNIEDNEKHTPVHWATVCGHPKCIELLVQHNATAETADVHGAFPLHYAAQMCGTEYEVPGIGMHCLSKLVQSRADVNCVDGSRRTPLLWAASAGSAEACLTLFKARADPKSSDKDGLTALHCAASRGHLQCCDVLISRCGCPVDSLDKNQCTPLFYAISFGHGKCTSLLLDKGASPNHQDTKGRSPAYCAAAKGQTSMVPILMEHHGALDIPTQNGDTALLEAVKGGHTDMVKQLLAADCDVNAVTKFGRSALHEAAEKNNLEMCRLIIDAGGRRNLLVRDGQGNSMTARELAEQNGHRELANYLRSRGTAESAKVKNQAARTVTGAVRRAGSIKRGQKEKENIQGEEKKQKEEEEQERREEQKQREEKQRRESEREEAVKQQAKELAETAILAALSEEERELEEQEKDCRTDDNIEMEIDKCEEDSKHTTEAKHMGSDVSEEQTVQPNEDDKTVKPLKSGLKDEKATDGTGNYCPSVEEQSDAIEEKVEASHPVDNETEKLLETASNKERTMYDDEDCCSSGEENKSDCNDEEKLDIADGDKKVNPLEIAPKGEETAEEANEGCSSRKNVQGDAEEEEEKAESPAFPLPDRSCSRSPSPQHHSSVSPTRKKEQKKKGRDEKEIASEKDSASDAQTTKGPDVTPNVVQTWDLSSDFSGGVQIDDKKLEEKTYTMETNGSKEEDKTSTGDDETTEKVDREIELEEHIDNQREYRLSTDKLSSPVDASSGSTEADSAMIGENEEEEVKHPVQESDEINSGNHESKSAEQVTETPETEPSLQILQTILQEEDSEQDQKTSSKEKKKVHIVTPTTSDRVDKTVSAQRETKWVRNVKIQANMDVKTMRKSAGIQCSFVQRPVSPNLVKGIQTNPLFQDNVNVEDMVDSYYLQNRRRRLRPSSAPFPVALNRSALVMSPRKSRLQEWKKDLDKKIPETVKEADSHQNGGMPFSALLQEEERILREVSTSTGPEQIEHLKRRLSYIQRLLQFNAEVTRMAKEEEQKLSKELLDQERQQKQLKEREVRRQQMVEEEMKAMTDFFENLKTQISPGSRSPNGEASSQTSPRSAASRDHSPPSRRNSSHHHREHSPPSHSNSFHHHREHSPPSHSNSSHHHREHSNTQQSPRQKEHFTQTGQDSRDSYDEFYDGIVLPPQPSRASFTHREHSSRHNKRSPHRRHHLSPRQQEQSPQYRDSSPPHHREKSYTRHREPSARHRSRHRSSSSSPKPERRPSPPPSPRDTPSQNNYSYSSDSFDEDSSEEEDSISDTESALSTPPVGQVSSKDSPRRRVTQAWDQPKELPLLPRQPHPPPRRNPQREAAHRQKGYIYYPPIPRVESLDAHTAALYSHLHNSQHSLCLKLDKTLKPLGKAREVPSSTRKNLKPSYVKLDYCNRAVEKQREGNSASSGYVSEEPPRNGKPIPIKRPKTASNLIYSPRKRTIYPEEEELWNLPPGSRQTVISR</sequence>
<feature type="repeat" description="ANK" evidence="3">
    <location>
        <begin position="110"/>
        <end position="142"/>
    </location>
</feature>
<dbReference type="Pfam" id="PF00023">
    <property type="entry name" value="Ank"/>
    <property type="match status" value="1"/>
</dbReference>
<dbReference type="Pfam" id="PF12796">
    <property type="entry name" value="Ank_2"/>
    <property type="match status" value="3"/>
</dbReference>
<feature type="compositionally biased region" description="Basic and acidic residues" evidence="5">
    <location>
        <begin position="1293"/>
        <end position="1310"/>
    </location>
</feature>
<feature type="compositionally biased region" description="Basic and acidic residues" evidence="5">
    <location>
        <begin position="721"/>
        <end position="734"/>
    </location>
</feature>
<feature type="compositionally biased region" description="Basic and acidic residues" evidence="5">
    <location>
        <begin position="588"/>
        <end position="617"/>
    </location>
</feature>
<feature type="region of interest" description="Disordered" evidence="5">
    <location>
        <begin position="411"/>
        <end position="912"/>
    </location>
</feature>
<keyword evidence="2 3" id="KW-0040">ANK repeat</keyword>
<keyword evidence="4" id="KW-0175">Coiled coil</keyword>
<keyword evidence="1" id="KW-0677">Repeat</keyword>
<evidence type="ECO:0000256" key="3">
    <source>
        <dbReference type="PROSITE-ProRule" id="PRU00023"/>
    </source>
</evidence>
<dbReference type="PROSITE" id="PS50088">
    <property type="entry name" value="ANK_REPEAT"/>
    <property type="match status" value="5"/>
</dbReference>
<dbReference type="SUPFAM" id="SSF48403">
    <property type="entry name" value="Ankyrin repeat"/>
    <property type="match status" value="1"/>
</dbReference>
<feature type="compositionally biased region" description="Polar residues" evidence="5">
    <location>
        <begin position="1282"/>
        <end position="1291"/>
    </location>
</feature>
<dbReference type="OrthoDB" id="10258888at2759"/>
<reference evidence="6" key="1">
    <citation type="submission" date="2022-01" db="EMBL/GenBank/DDBJ databases">
        <authorList>
            <person name="Braso-Vives M."/>
        </authorList>
    </citation>
    <scope>NUCLEOTIDE SEQUENCE</scope>
</reference>
<organism evidence="6 7">
    <name type="scientific">Branchiostoma lanceolatum</name>
    <name type="common">Common lancelet</name>
    <name type="synonym">Amphioxus lanceolatum</name>
    <dbReference type="NCBI Taxonomy" id="7740"/>
    <lineage>
        <taxon>Eukaryota</taxon>
        <taxon>Metazoa</taxon>
        <taxon>Chordata</taxon>
        <taxon>Cephalochordata</taxon>
        <taxon>Leptocardii</taxon>
        <taxon>Amphioxiformes</taxon>
        <taxon>Branchiostomatidae</taxon>
        <taxon>Branchiostoma</taxon>
    </lineage>
</organism>
<evidence type="ECO:0000256" key="5">
    <source>
        <dbReference type="SAM" id="MobiDB-lite"/>
    </source>
</evidence>
<feature type="region of interest" description="Disordered" evidence="5">
    <location>
        <begin position="1494"/>
        <end position="1532"/>
    </location>
</feature>
<dbReference type="Gene3D" id="1.25.40.20">
    <property type="entry name" value="Ankyrin repeat-containing domain"/>
    <property type="match status" value="2"/>
</dbReference>
<feature type="compositionally biased region" description="Basic and acidic residues" evidence="5">
    <location>
        <begin position="639"/>
        <end position="659"/>
    </location>
</feature>
<evidence type="ECO:0000313" key="6">
    <source>
        <dbReference type="EMBL" id="CAH1262944.1"/>
    </source>
</evidence>
<feature type="compositionally biased region" description="Basic and acidic residues" evidence="5">
    <location>
        <begin position="440"/>
        <end position="491"/>
    </location>
</feature>
<evidence type="ECO:0000256" key="1">
    <source>
        <dbReference type="ARBA" id="ARBA00022737"/>
    </source>
</evidence>
<feature type="compositionally biased region" description="Acidic residues" evidence="5">
    <location>
        <begin position="1350"/>
        <end position="1363"/>
    </location>
</feature>
<protein>
    <submittedName>
        <fullName evidence="6">INVS protein</fullName>
    </submittedName>
</protein>
<name>A0A8J9ZVL9_BRALA</name>